<dbReference type="AlphaFoldDB" id="U4KM29"/>
<name>U4KM29_9MOLU</name>
<keyword evidence="3" id="KW-1185">Reference proteome</keyword>
<sequence>MTFCEDDDIVDKLHKVCSDIEKLGEIRLYDPANSNNDLTELHNDYEIKMIKYHLTRVLEALKTDNSKALSDLINTQMQLDTEKYYYDYAVQKSQIFKNIIERPTEYSDIRIKARKFSKNYKTYVDYSDIEVIEKDTKLEFKVSFPGYIEVKKIEWLIVNTGYEARKSNQLRGNLFESSEVEDEIPINLRKRKTEHTSYSGVHYVISKVTDKSNHQYYSTPFKVRVS</sequence>
<organism evidence="2 3">
    <name type="scientific">Acholeplasma brassicae</name>
    <dbReference type="NCBI Taxonomy" id="61635"/>
    <lineage>
        <taxon>Bacteria</taxon>
        <taxon>Bacillati</taxon>
        <taxon>Mycoplasmatota</taxon>
        <taxon>Mollicutes</taxon>
        <taxon>Acholeplasmatales</taxon>
        <taxon>Acholeplasmataceae</taxon>
        <taxon>Acholeplasma</taxon>
    </lineage>
</organism>
<evidence type="ECO:0000313" key="2">
    <source>
        <dbReference type="EMBL" id="CCV65127.1"/>
    </source>
</evidence>
<accession>U4KM29</accession>
<dbReference type="STRING" id="61635.BN85301060"/>
<proteinExistence type="predicted"/>
<evidence type="ECO:0000259" key="1">
    <source>
        <dbReference type="Pfam" id="PF18134"/>
    </source>
</evidence>
<dbReference type="HOGENOM" id="CLU_1222592_0_0_14"/>
<reference evidence="2 3" key="1">
    <citation type="journal article" date="2013" name="J. Mol. Microbiol. Biotechnol.">
        <title>Analysis of the Complete Genomes of Acholeplasma brassicae , A. palmae and A. laidlawii and Their Comparison to the Obligate Parasites from ' Candidatus Phytoplasma'.</title>
        <authorList>
            <person name="Kube M."/>
            <person name="Siewert C."/>
            <person name="Migdoll A.M."/>
            <person name="Duduk B."/>
            <person name="Holz S."/>
            <person name="Rabus R."/>
            <person name="Seemuller E."/>
            <person name="Mitrovic J."/>
            <person name="Muller I."/>
            <person name="Buttner C."/>
            <person name="Reinhardt R."/>
        </authorList>
    </citation>
    <scope>NUCLEOTIDE SEQUENCE [LARGE SCALE GENOMIC DNA]</scope>
    <source>
        <strain evidence="3">0502</strain>
    </source>
</reference>
<dbReference type="Proteomes" id="UP000032737">
    <property type="component" value="Chromosome"/>
</dbReference>
<feature type="domain" description="Adenylyl/Guanylyl and SMODS C-terminal sensor" evidence="1">
    <location>
        <begin position="104"/>
        <end position="225"/>
    </location>
</feature>
<dbReference type="EMBL" id="FO681348">
    <property type="protein sequence ID" value="CCV65127.1"/>
    <property type="molecule type" value="Genomic_DNA"/>
</dbReference>
<evidence type="ECO:0000313" key="3">
    <source>
        <dbReference type="Proteomes" id="UP000032737"/>
    </source>
</evidence>
<dbReference type="Pfam" id="PF18134">
    <property type="entry name" value="AGS_C"/>
    <property type="match status" value="1"/>
</dbReference>
<gene>
    <name evidence="2" type="ORF">BN85301060</name>
</gene>
<protein>
    <recommendedName>
        <fullName evidence="1">Adenylyl/Guanylyl and SMODS C-terminal sensor domain-containing protein</fullName>
    </recommendedName>
</protein>
<dbReference type="KEGG" id="abra:BN85301060"/>
<dbReference type="InterPro" id="IPR040511">
    <property type="entry name" value="AGS_C"/>
</dbReference>